<dbReference type="AlphaFoldDB" id="A0AAV9W385"/>
<keyword evidence="2" id="KW-1185">Reference proteome</keyword>
<protein>
    <submittedName>
        <fullName evidence="1">Uncharacterized protein</fullName>
    </submittedName>
</protein>
<organism evidence="1 2">
    <name type="scientific">Arthrobotrys musiformis</name>
    <dbReference type="NCBI Taxonomy" id="47236"/>
    <lineage>
        <taxon>Eukaryota</taxon>
        <taxon>Fungi</taxon>
        <taxon>Dikarya</taxon>
        <taxon>Ascomycota</taxon>
        <taxon>Pezizomycotina</taxon>
        <taxon>Orbiliomycetes</taxon>
        <taxon>Orbiliales</taxon>
        <taxon>Orbiliaceae</taxon>
        <taxon>Arthrobotrys</taxon>
    </lineage>
</organism>
<evidence type="ECO:0000313" key="2">
    <source>
        <dbReference type="Proteomes" id="UP001370758"/>
    </source>
</evidence>
<evidence type="ECO:0000313" key="1">
    <source>
        <dbReference type="EMBL" id="KAK6501419.1"/>
    </source>
</evidence>
<dbReference type="Proteomes" id="UP001370758">
    <property type="component" value="Unassembled WGS sequence"/>
</dbReference>
<sequence length="276" mass="31140">MQGQTIPENWRAEGSRTVTLATSENFANWFDEVSRSSYIPIANRSRECIPEETKEEEEARIAREWESYKFIMNADFNVIGARVRMKRGGEITPPRPSSVEVGPGSVEAEKYLADERERLLPTLSLLDSRPRRSVITPLPGPSIRVKVVEARMVRNDTVTAELPDTSLADMWIPLEHFPHAEDERFRLPGFVYPAYIHPVNIEITGIPQTFRSHAIFTNSANFPEGIPTSVPGHLSSFDRLKVLWTGCQTGQDDANEMNLCQFNRVGSEVADSYKSS</sequence>
<name>A0AAV9W385_9PEZI</name>
<accession>A0AAV9W385</accession>
<dbReference type="EMBL" id="JAVHJL010000006">
    <property type="protein sequence ID" value="KAK6501419.1"/>
    <property type="molecule type" value="Genomic_DNA"/>
</dbReference>
<gene>
    <name evidence="1" type="ORF">TWF481_009258</name>
</gene>
<comment type="caution">
    <text evidence="1">The sequence shown here is derived from an EMBL/GenBank/DDBJ whole genome shotgun (WGS) entry which is preliminary data.</text>
</comment>
<proteinExistence type="predicted"/>
<reference evidence="1 2" key="1">
    <citation type="submission" date="2023-08" db="EMBL/GenBank/DDBJ databases">
        <authorList>
            <person name="Palmer J.M."/>
        </authorList>
    </citation>
    <scope>NUCLEOTIDE SEQUENCE [LARGE SCALE GENOMIC DNA]</scope>
    <source>
        <strain evidence="1 2">TWF481</strain>
    </source>
</reference>